<evidence type="ECO:0008006" key="4">
    <source>
        <dbReference type="Google" id="ProtNLM"/>
    </source>
</evidence>
<dbReference type="AlphaFoldDB" id="A0A0G0M0K7"/>
<protein>
    <recommendedName>
        <fullName evidence="4">DUF4012 domain-containing protein</fullName>
    </recommendedName>
</protein>
<keyword evidence="1" id="KW-1133">Transmembrane helix</keyword>
<proteinExistence type="predicted"/>
<organism evidence="2 3">
    <name type="scientific">Candidatus Daviesbacteria bacterium GW2011_GWA2_38_24</name>
    <dbReference type="NCBI Taxonomy" id="1618422"/>
    <lineage>
        <taxon>Bacteria</taxon>
        <taxon>Candidatus Daviesiibacteriota</taxon>
    </lineage>
</organism>
<dbReference type="Pfam" id="PF13196">
    <property type="entry name" value="DUF4012"/>
    <property type="match status" value="1"/>
</dbReference>
<evidence type="ECO:0000256" key="1">
    <source>
        <dbReference type="SAM" id="Phobius"/>
    </source>
</evidence>
<dbReference type="Proteomes" id="UP000034235">
    <property type="component" value="Unassembled WGS sequence"/>
</dbReference>
<evidence type="ECO:0000313" key="2">
    <source>
        <dbReference type="EMBL" id="KKQ67169.1"/>
    </source>
</evidence>
<accession>A0A0G0M0K7</accession>
<name>A0A0G0M0K7_9BACT</name>
<dbReference type="EMBL" id="LBUP01000001">
    <property type="protein sequence ID" value="KKQ67169.1"/>
    <property type="molecule type" value="Genomic_DNA"/>
</dbReference>
<keyword evidence="1" id="KW-0472">Membrane</keyword>
<dbReference type="InterPro" id="IPR025101">
    <property type="entry name" value="DUF4012"/>
</dbReference>
<reference evidence="2 3" key="1">
    <citation type="journal article" date="2015" name="Nature">
        <title>rRNA introns, odd ribosomes, and small enigmatic genomes across a large radiation of phyla.</title>
        <authorList>
            <person name="Brown C.T."/>
            <person name="Hug L.A."/>
            <person name="Thomas B.C."/>
            <person name="Sharon I."/>
            <person name="Castelle C.J."/>
            <person name="Singh A."/>
            <person name="Wilkins M.J."/>
            <person name="Williams K.H."/>
            <person name="Banfield J.F."/>
        </authorList>
    </citation>
    <scope>NUCLEOTIDE SEQUENCE [LARGE SCALE GENOMIC DNA]</scope>
</reference>
<gene>
    <name evidence="2" type="ORF">US86_C0001G0096</name>
</gene>
<keyword evidence="1" id="KW-0812">Transmembrane</keyword>
<evidence type="ECO:0000313" key="3">
    <source>
        <dbReference type="Proteomes" id="UP000034235"/>
    </source>
</evidence>
<comment type="caution">
    <text evidence="2">The sequence shown here is derived from an EMBL/GenBank/DDBJ whole genome shotgun (WGS) entry which is preliminary data.</text>
</comment>
<sequence>MKFQSLNRKLKNQDVREFKKRQINKKKLLIRSIIVFIVLTITIYLPVRMAYSAAKEINRHAKFIAAAAKNENLDDIRLGLKNTQKSVTKLNTSLNTLFWARFIPYFGGFYADAKHFVNAASAELKAAQIIADSLDPYKNELGFTGTPTPGQDRVSQFVKVLEKTLPSLDKVEPHLEKAANEVKNINVEKYPEKFGSVAVRQKVTLSKNGIIGAHFAVSEARSALEVAPSALGEPTAKNYLIIFQNDKEIRATGGFMTAYAYIKLDKGRISSSTSDDIYRLDEKLLNICKNKICPLTPPEPIVKYLPEENGKPRSAWSMRDSNISPDLPTSIKNFEKMYELFGEGLPFDGIIMIDTHVVEELIKITGPIEVFGTKYSAETDKRCNCPNVIFELENYAQVIEKGEADRKAILGTLMQQILARSLGASTEKLPEFINVGVNLANNKHVMFFMHDAKLQQALSELNWTGRIKQVDSDFLHINDSNFAGGKSNLYVKQDITLDITRKENGPITNKLTIVYKNPQPYNIWLNGINRDYVRIYVPKGSKLLNSKGSEVKVTTIEEELGKTVFESFIQIRPQNSTSLYFEYQLPDTIKGKEHKLLIQKQPGKDNFKHTIKVNGKEKQEFLLEGDKELILSI</sequence>
<feature type="transmembrane region" description="Helical" evidence="1">
    <location>
        <begin position="28"/>
        <end position="47"/>
    </location>
</feature>